<sequence length="108" mass="12237">MEYSIANSFSKYPAGRFKTDGDYSGEHLREIIDPMLKGPEPVIIDITGTEGYGSSFLEEAFGGLVRAGWSLKDLQDKLEIKADDTTEFYKKLIWSYLKEESERCRKGA</sequence>
<protein>
    <recommendedName>
        <fullName evidence="1">DUF4325 domain-containing protein</fullName>
    </recommendedName>
</protein>
<organism evidence="2 3">
    <name type="scientific">Pontiella sulfatireligans</name>
    <dbReference type="NCBI Taxonomy" id="2750658"/>
    <lineage>
        <taxon>Bacteria</taxon>
        <taxon>Pseudomonadati</taxon>
        <taxon>Kiritimatiellota</taxon>
        <taxon>Kiritimatiellia</taxon>
        <taxon>Kiritimatiellales</taxon>
        <taxon>Pontiellaceae</taxon>
        <taxon>Pontiella</taxon>
    </lineage>
</organism>
<proteinExistence type="predicted"/>
<name>A0A6C2UJV8_9BACT</name>
<evidence type="ECO:0000259" key="1">
    <source>
        <dbReference type="Pfam" id="PF14213"/>
    </source>
</evidence>
<dbReference type="EMBL" id="CAAHFH010000001">
    <property type="protein sequence ID" value="VGO20249.1"/>
    <property type="molecule type" value="Genomic_DNA"/>
</dbReference>
<dbReference type="AlphaFoldDB" id="A0A6C2UJV8"/>
<gene>
    <name evidence="2" type="ORF">SCARR_02310</name>
</gene>
<reference evidence="2 3" key="1">
    <citation type="submission" date="2019-04" db="EMBL/GenBank/DDBJ databases">
        <authorList>
            <person name="Van Vliet M D."/>
        </authorList>
    </citation>
    <scope>NUCLEOTIDE SEQUENCE [LARGE SCALE GENOMIC DNA]</scope>
    <source>
        <strain evidence="2 3">F21</strain>
    </source>
</reference>
<dbReference type="Pfam" id="PF14213">
    <property type="entry name" value="DUF4325"/>
    <property type="match status" value="1"/>
</dbReference>
<evidence type="ECO:0000313" key="2">
    <source>
        <dbReference type="EMBL" id="VGO20249.1"/>
    </source>
</evidence>
<accession>A0A6C2UJV8</accession>
<feature type="domain" description="DUF4325" evidence="1">
    <location>
        <begin position="24"/>
        <end position="82"/>
    </location>
</feature>
<evidence type="ECO:0000313" key="3">
    <source>
        <dbReference type="Proteomes" id="UP000346198"/>
    </source>
</evidence>
<dbReference type="RefSeq" id="WP_136061685.1">
    <property type="nucleotide sequence ID" value="NZ_CAAHFH010000001.1"/>
</dbReference>
<keyword evidence="3" id="KW-1185">Reference proteome</keyword>
<dbReference type="InterPro" id="IPR025474">
    <property type="entry name" value="DUF4325"/>
</dbReference>
<dbReference type="Proteomes" id="UP000346198">
    <property type="component" value="Unassembled WGS sequence"/>
</dbReference>